<dbReference type="Gene3D" id="3.40.640.10">
    <property type="entry name" value="Type I PLP-dependent aspartate aminotransferase-like (Major domain)"/>
    <property type="match status" value="1"/>
</dbReference>
<keyword evidence="2 3" id="KW-0663">Pyridoxal phosphate</keyword>
<dbReference type="Pfam" id="PF01053">
    <property type="entry name" value="Cys_Met_Meta_PP"/>
    <property type="match status" value="1"/>
</dbReference>
<comment type="cofactor">
    <cofactor evidence="1 4">
        <name>pyridoxal 5'-phosphate</name>
        <dbReference type="ChEBI" id="CHEBI:597326"/>
    </cofactor>
</comment>
<organism evidence="5 6">
    <name type="scientific">Breznakiella homolactica</name>
    <dbReference type="NCBI Taxonomy" id="2798577"/>
    <lineage>
        <taxon>Bacteria</taxon>
        <taxon>Pseudomonadati</taxon>
        <taxon>Spirochaetota</taxon>
        <taxon>Spirochaetia</taxon>
        <taxon>Spirochaetales</taxon>
        <taxon>Breznakiellaceae</taxon>
        <taxon>Breznakiella</taxon>
    </lineage>
</organism>
<evidence type="ECO:0000313" key="6">
    <source>
        <dbReference type="Proteomes" id="UP000595917"/>
    </source>
</evidence>
<dbReference type="GO" id="GO:0005737">
    <property type="term" value="C:cytoplasm"/>
    <property type="evidence" value="ECO:0007669"/>
    <property type="project" value="TreeGrafter"/>
</dbReference>
<dbReference type="CDD" id="cd00614">
    <property type="entry name" value="CGS_like"/>
    <property type="match status" value="1"/>
</dbReference>
<dbReference type="Proteomes" id="UP000595917">
    <property type="component" value="Chromosome"/>
</dbReference>
<dbReference type="EMBL" id="CP067089">
    <property type="protein sequence ID" value="QQO09488.1"/>
    <property type="molecule type" value="Genomic_DNA"/>
</dbReference>
<evidence type="ECO:0000313" key="5">
    <source>
        <dbReference type="EMBL" id="QQO09488.1"/>
    </source>
</evidence>
<dbReference type="AlphaFoldDB" id="A0A7T7XND7"/>
<feature type="modified residue" description="N6-(pyridoxal phosphate)lysine" evidence="3">
    <location>
        <position position="207"/>
    </location>
</feature>
<keyword evidence="6" id="KW-1185">Reference proteome</keyword>
<evidence type="ECO:0000256" key="1">
    <source>
        <dbReference type="ARBA" id="ARBA00001933"/>
    </source>
</evidence>
<dbReference type="GO" id="GO:0016846">
    <property type="term" value="F:carbon-sulfur lyase activity"/>
    <property type="evidence" value="ECO:0007669"/>
    <property type="project" value="TreeGrafter"/>
</dbReference>
<accession>A0A7T7XND7</accession>
<dbReference type="InterPro" id="IPR015421">
    <property type="entry name" value="PyrdxlP-dep_Trfase_major"/>
</dbReference>
<dbReference type="KEGG" id="bhc:JFL75_00785"/>
<dbReference type="SUPFAM" id="SSF53383">
    <property type="entry name" value="PLP-dependent transferases"/>
    <property type="match status" value="1"/>
</dbReference>
<reference evidence="5" key="1">
    <citation type="submission" date="2021-01" db="EMBL/GenBank/DDBJ databases">
        <title>Description of Breznakiella homolactica.</title>
        <authorList>
            <person name="Song Y."/>
            <person name="Brune A."/>
        </authorList>
    </citation>
    <scope>NUCLEOTIDE SEQUENCE</scope>
    <source>
        <strain evidence="5">RmG30</strain>
    </source>
</reference>
<dbReference type="RefSeq" id="WP_215626791.1">
    <property type="nucleotide sequence ID" value="NZ_CP067089.2"/>
</dbReference>
<dbReference type="GO" id="GO:0019346">
    <property type="term" value="P:transsulfuration"/>
    <property type="evidence" value="ECO:0007669"/>
    <property type="project" value="InterPro"/>
</dbReference>
<name>A0A7T7XND7_9SPIR</name>
<protein>
    <submittedName>
        <fullName evidence="5">Aminotransferase class I/II-fold pyridoxal phosphate-dependent enzyme</fullName>
    </submittedName>
</protein>
<comment type="similarity">
    <text evidence="4">Belongs to the trans-sulfuration enzymes family.</text>
</comment>
<keyword evidence="5" id="KW-0808">Transferase</keyword>
<dbReference type="InterPro" id="IPR015424">
    <property type="entry name" value="PyrdxlP-dep_Trfase"/>
</dbReference>
<dbReference type="InterPro" id="IPR000277">
    <property type="entry name" value="Cys/Met-Metab_PyrdxlP-dep_enz"/>
</dbReference>
<dbReference type="PIRSF" id="PIRSF001434">
    <property type="entry name" value="CGS"/>
    <property type="match status" value="1"/>
</dbReference>
<dbReference type="GO" id="GO:0030170">
    <property type="term" value="F:pyridoxal phosphate binding"/>
    <property type="evidence" value="ECO:0007669"/>
    <property type="project" value="InterPro"/>
</dbReference>
<dbReference type="Gene3D" id="3.90.1150.10">
    <property type="entry name" value="Aspartate Aminotransferase, domain 1"/>
    <property type="match status" value="1"/>
</dbReference>
<evidence type="ECO:0000256" key="2">
    <source>
        <dbReference type="ARBA" id="ARBA00022898"/>
    </source>
</evidence>
<proteinExistence type="inferred from homology"/>
<evidence type="ECO:0000256" key="3">
    <source>
        <dbReference type="PIRSR" id="PIRSR001434-2"/>
    </source>
</evidence>
<dbReference type="InterPro" id="IPR015422">
    <property type="entry name" value="PyrdxlP-dep_Trfase_small"/>
</dbReference>
<keyword evidence="5" id="KW-0032">Aminotransferase</keyword>
<dbReference type="GO" id="GO:0008483">
    <property type="term" value="F:transaminase activity"/>
    <property type="evidence" value="ECO:0007669"/>
    <property type="project" value="UniProtKB-KW"/>
</dbReference>
<sequence length="389" mass="42934">MDSETSLSYILHHMDEDNLPGNAVSPPIFQTSIFCFPTFAEFRDAINDEVNHSLYTRGNNPTVMLAEKKLAALEGAERAKLVSSGVAAISHSVMAFVKSGDHVVCVEDCYSWTRTLLSTYLARFGVSVTYVEGTDPGEVIAAVRPETKVIYLESPTTLTFKLQDLPAIAAEARKRGIKTMVDNTWATPIFCNPISMGIDLVIHSGSKYFGGASDIIAGVIAGSKEDIDLIQEQEFLQLGTVADPFMAWLLLRGLRTLHIRMKAHYEGALAAARYLESHPKVESVLYPMLDSYGQAALSQKLFRGGSGLFSIQLKTKDIRDVIKFTDRLRLFKRAVSWGGYESLVFPNAVKYQNPAEIPPDRLGLVRLHIGLEKPEELMDDLSRALGTIS</sequence>
<dbReference type="FunFam" id="3.40.640.10:FF:000046">
    <property type="entry name" value="Cystathionine gamma-lyase"/>
    <property type="match status" value="1"/>
</dbReference>
<gene>
    <name evidence="5" type="ORF">JFL75_00785</name>
</gene>
<evidence type="ECO:0000256" key="4">
    <source>
        <dbReference type="RuleBase" id="RU362118"/>
    </source>
</evidence>
<dbReference type="PANTHER" id="PTHR11808:SF80">
    <property type="entry name" value="CYSTATHIONINE GAMMA-LYASE"/>
    <property type="match status" value="1"/>
</dbReference>
<dbReference type="PANTHER" id="PTHR11808">
    <property type="entry name" value="TRANS-SULFURATION ENZYME FAMILY MEMBER"/>
    <property type="match status" value="1"/>
</dbReference>